<dbReference type="Gene3D" id="2.50.20.10">
    <property type="entry name" value="Lipoprotein localisation LolA/LolB/LppX"/>
    <property type="match status" value="1"/>
</dbReference>
<evidence type="ECO:0000313" key="2">
    <source>
        <dbReference type="Proteomes" id="UP000199570"/>
    </source>
</evidence>
<gene>
    <name evidence="1" type="ORF">SAMN04490195_1852</name>
</gene>
<name>A0A1H1DR84_9PSED</name>
<evidence type="ECO:0000313" key="1">
    <source>
        <dbReference type="EMBL" id="SDQ79022.1"/>
    </source>
</evidence>
<dbReference type="AlphaFoldDB" id="A0A1H1DR84"/>
<accession>A0A1H1DR84</accession>
<dbReference type="EMBL" id="FNKJ01000003">
    <property type="protein sequence ID" value="SDQ79022.1"/>
    <property type="molecule type" value="Genomic_DNA"/>
</dbReference>
<dbReference type="RefSeq" id="WP_090320381.1">
    <property type="nucleotide sequence ID" value="NZ_FNKJ01000003.1"/>
</dbReference>
<proteinExistence type="predicted"/>
<dbReference type="InterPro" id="IPR010752">
    <property type="entry name" value="DUF1329"/>
</dbReference>
<dbReference type="OrthoDB" id="178023at2"/>
<reference evidence="2" key="1">
    <citation type="submission" date="2016-10" db="EMBL/GenBank/DDBJ databases">
        <authorList>
            <person name="Varghese N."/>
            <person name="Submissions S."/>
        </authorList>
    </citation>
    <scope>NUCLEOTIDE SEQUENCE [LARGE SCALE GENOMIC DNA]</scope>
    <source>
        <strain evidence="2">BS3775</strain>
    </source>
</reference>
<keyword evidence="2" id="KW-1185">Reference proteome</keyword>
<protein>
    <submittedName>
        <fullName evidence="1">Uncharacterized protein</fullName>
    </submittedName>
</protein>
<organism evidence="1 2">
    <name type="scientific">Pseudomonas moorei</name>
    <dbReference type="NCBI Taxonomy" id="395599"/>
    <lineage>
        <taxon>Bacteria</taxon>
        <taxon>Pseudomonadati</taxon>
        <taxon>Pseudomonadota</taxon>
        <taxon>Gammaproteobacteria</taxon>
        <taxon>Pseudomonadales</taxon>
        <taxon>Pseudomonadaceae</taxon>
        <taxon>Pseudomonas</taxon>
    </lineage>
</organism>
<dbReference type="Proteomes" id="UP000199570">
    <property type="component" value="Unassembled WGS sequence"/>
</dbReference>
<dbReference type="Pfam" id="PF07044">
    <property type="entry name" value="DUF1329"/>
    <property type="match status" value="1"/>
</dbReference>
<sequence>MIHNKKTGAFKLKALCLALLGGLAICSQLTMAATAEEASKLSKNLTPLGAERAGNADGTIPAWDGGYTKVDPSYKEGGKRSDPFAADKPLFSITSKNLAQYAGKLSAGTLEMFKRFPETYRIDVYPTRRSAAAPQWVYDNTLKNATRAKLVDSSAGPVPQGAYGGIPFPVPHNGAEAMWNHLLNWRGTSVSMHFRHYLMTADGKQVLTTDGQAIQEMPYYYQDGSPESFAGDYWLFRLLNIGPPLRAGEQIMGRTNINGDLSQAHVYLTGQRRVRKLPNACCDTPTPATAGVMSFDELSVFQGRMDRFNWKLVGKQEMYIPYNTNKVQTAAKPEDLFLAHHMNPDYVRWELHRVWVVEADLAPGKRHQLPKGRYYLDEDTWQAMLGDRWDANGQLAKTLWSLPAVLPDLPAQAQLSSGFYDLTSGAWFIQNVYTGLPEQYGMVDRYKASEFSPAAMAGAGVR</sequence>